<evidence type="ECO:0000256" key="1">
    <source>
        <dbReference type="ARBA" id="ARBA00022722"/>
    </source>
</evidence>
<dbReference type="InterPro" id="IPR035437">
    <property type="entry name" value="SNase_OB-fold_sf"/>
</dbReference>
<dbReference type="PROSITE" id="PS01123">
    <property type="entry name" value="TNASE_1"/>
    <property type="match status" value="1"/>
</dbReference>
<dbReference type="PROSITE" id="PS50830">
    <property type="entry name" value="TNASE_3"/>
    <property type="match status" value="1"/>
</dbReference>
<dbReference type="GO" id="GO:0003676">
    <property type="term" value="F:nucleic acid binding"/>
    <property type="evidence" value="ECO:0007669"/>
    <property type="project" value="InterPro"/>
</dbReference>
<dbReference type="SMART" id="SM00318">
    <property type="entry name" value="SNc"/>
    <property type="match status" value="1"/>
</dbReference>
<evidence type="ECO:0000313" key="6">
    <source>
        <dbReference type="Proteomes" id="UP000285780"/>
    </source>
</evidence>
<dbReference type="Proteomes" id="UP000285780">
    <property type="component" value="Unassembled WGS sequence"/>
</dbReference>
<evidence type="ECO:0000259" key="4">
    <source>
        <dbReference type="PROSITE" id="PS50830"/>
    </source>
</evidence>
<evidence type="ECO:0000256" key="2">
    <source>
        <dbReference type="ARBA" id="ARBA00022759"/>
    </source>
</evidence>
<accession>A0A420E0C8</accession>
<organism evidence="5 6">
    <name type="scientific">Tenacibaculum lutimaris</name>
    <dbReference type="NCBI Taxonomy" id="285258"/>
    <lineage>
        <taxon>Bacteria</taxon>
        <taxon>Pseudomonadati</taxon>
        <taxon>Bacteroidota</taxon>
        <taxon>Flavobacteriia</taxon>
        <taxon>Flavobacteriales</taxon>
        <taxon>Flavobacteriaceae</taxon>
        <taxon>Tenacibaculum</taxon>
    </lineage>
</organism>
<feature type="domain" description="TNase-like" evidence="4">
    <location>
        <begin position="21"/>
        <end position="142"/>
    </location>
</feature>
<keyword evidence="3" id="KW-0378">Hydrolase</keyword>
<keyword evidence="2 5" id="KW-0255">Endonuclease</keyword>
<comment type="caution">
    <text evidence="5">The sequence shown here is derived from an EMBL/GenBank/DDBJ whole genome shotgun (WGS) entry which is preliminary data.</text>
</comment>
<evidence type="ECO:0000313" key="5">
    <source>
        <dbReference type="EMBL" id="RKF03373.1"/>
    </source>
</evidence>
<dbReference type="PANTHER" id="PTHR12302">
    <property type="entry name" value="EBNA2 BINDING PROTEIN P100"/>
    <property type="match status" value="1"/>
</dbReference>
<proteinExistence type="predicted"/>
<dbReference type="InterPro" id="IPR016071">
    <property type="entry name" value="Staphylococal_nuclease_OB-fold"/>
</dbReference>
<dbReference type="PANTHER" id="PTHR12302:SF3">
    <property type="entry name" value="SERINE_THREONINE-PROTEIN KINASE 31"/>
    <property type="match status" value="1"/>
</dbReference>
<dbReference type="EMBL" id="RAQM01000009">
    <property type="protein sequence ID" value="RKF03373.1"/>
    <property type="molecule type" value="Genomic_DNA"/>
</dbReference>
<keyword evidence="1" id="KW-0540">Nuclease</keyword>
<dbReference type="SUPFAM" id="SSF50199">
    <property type="entry name" value="Staphylococcal nuclease"/>
    <property type="match status" value="1"/>
</dbReference>
<dbReference type="Gene3D" id="2.40.50.90">
    <property type="match status" value="1"/>
</dbReference>
<dbReference type="GO" id="GO:0004519">
    <property type="term" value="F:endonuclease activity"/>
    <property type="evidence" value="ECO:0007669"/>
    <property type="project" value="UniProtKB-KW"/>
</dbReference>
<reference evidence="5 6" key="1">
    <citation type="submission" date="2018-09" db="EMBL/GenBank/DDBJ databases">
        <title>Genomic Encyclopedia of Archaeal and Bacterial Type Strains, Phase II (KMG-II): from individual species to whole genera.</title>
        <authorList>
            <person name="Goeker M."/>
        </authorList>
    </citation>
    <scope>NUCLEOTIDE SEQUENCE [LARGE SCALE GENOMIC DNA]</scope>
    <source>
        <strain evidence="5 6">DSM 16505</strain>
    </source>
</reference>
<keyword evidence="6" id="KW-1185">Reference proteome</keyword>
<dbReference type="AlphaFoldDB" id="A0A420E0C8"/>
<dbReference type="GO" id="GO:0016787">
    <property type="term" value="F:hydrolase activity"/>
    <property type="evidence" value="ECO:0007669"/>
    <property type="project" value="UniProtKB-KW"/>
</dbReference>
<protein>
    <submittedName>
        <fullName evidence="5">Endonuclease YncB(Thermonuclease family)</fullName>
    </submittedName>
</protein>
<dbReference type="InterPro" id="IPR002071">
    <property type="entry name" value="Thermonucl_AS"/>
</dbReference>
<gene>
    <name evidence="5" type="ORF">C8N26_1758</name>
</gene>
<dbReference type="Pfam" id="PF00565">
    <property type="entry name" value="SNase"/>
    <property type="match status" value="1"/>
</dbReference>
<evidence type="ECO:0000256" key="3">
    <source>
        <dbReference type="ARBA" id="ARBA00022801"/>
    </source>
</evidence>
<dbReference type="RefSeq" id="WP_120186956.1">
    <property type="nucleotide sequence ID" value="NZ_RAQM01000009.1"/>
</dbReference>
<name>A0A420E0C8_9FLAO</name>
<sequence>MYLKTILLFLLITLTGAKVPKEFSARVIGVVDGDTVKVLYQNKPIQIRLEHIDCPEKGQAYSTRAKQFVSNSIFGKTVKVVNKGKWHWKRLIAEIYYDKNQNLNKSLVKNGLAMHFIKYSKSKEYSKLEQKARINKVGVWSLSKVIAPWEYRKAKKNKTFIEK</sequence>